<dbReference type="InterPro" id="IPR002583">
    <property type="entry name" value="Ribosomal_bS20"/>
</dbReference>
<evidence type="ECO:0000256" key="3">
    <source>
        <dbReference type="ARBA" id="ARBA00022730"/>
    </source>
</evidence>
<protein>
    <recommendedName>
        <fullName evidence="7 8">Small ribosomal subunit protein bS20</fullName>
    </recommendedName>
</protein>
<evidence type="ECO:0000313" key="9">
    <source>
        <dbReference type="EMBL" id="PIE33177.1"/>
    </source>
</evidence>
<dbReference type="AlphaFoldDB" id="A0A2G6KBY9"/>
<dbReference type="GO" id="GO:0006412">
    <property type="term" value="P:translation"/>
    <property type="evidence" value="ECO:0007669"/>
    <property type="project" value="UniProtKB-UniRule"/>
</dbReference>
<dbReference type="InterPro" id="IPR036510">
    <property type="entry name" value="Ribosomal_bS20_sf"/>
</dbReference>
<keyword evidence="4 8" id="KW-0694">RNA-binding</keyword>
<gene>
    <name evidence="8" type="primary">rpsT</name>
    <name evidence="9" type="ORF">CSA56_12675</name>
</gene>
<organism evidence="9 10">
    <name type="scientific">candidate division KSB3 bacterium</name>
    <dbReference type="NCBI Taxonomy" id="2044937"/>
    <lineage>
        <taxon>Bacteria</taxon>
        <taxon>candidate division KSB3</taxon>
    </lineage>
</organism>
<dbReference type="FunFam" id="1.20.58.110:FF:000001">
    <property type="entry name" value="30S ribosomal protein S20"/>
    <property type="match status" value="1"/>
</dbReference>
<dbReference type="EMBL" id="PDSK01000102">
    <property type="protein sequence ID" value="PIE33177.1"/>
    <property type="molecule type" value="Genomic_DNA"/>
</dbReference>
<keyword evidence="6 8" id="KW-0687">Ribonucleoprotein</keyword>
<dbReference type="GO" id="GO:0005829">
    <property type="term" value="C:cytosol"/>
    <property type="evidence" value="ECO:0007669"/>
    <property type="project" value="TreeGrafter"/>
</dbReference>
<dbReference type="SUPFAM" id="SSF46992">
    <property type="entry name" value="Ribosomal protein S20"/>
    <property type="match status" value="1"/>
</dbReference>
<dbReference type="GO" id="GO:0003735">
    <property type="term" value="F:structural constituent of ribosome"/>
    <property type="evidence" value="ECO:0007669"/>
    <property type="project" value="InterPro"/>
</dbReference>
<dbReference type="PANTHER" id="PTHR33398">
    <property type="entry name" value="30S RIBOSOMAL PROTEIN S20"/>
    <property type="match status" value="1"/>
</dbReference>
<keyword evidence="5 8" id="KW-0689">Ribosomal protein</keyword>
<dbReference type="PANTHER" id="PTHR33398:SF1">
    <property type="entry name" value="SMALL RIBOSOMAL SUBUNIT PROTEIN BS20C"/>
    <property type="match status" value="1"/>
</dbReference>
<evidence type="ECO:0000256" key="1">
    <source>
        <dbReference type="ARBA" id="ARBA00003134"/>
    </source>
</evidence>
<comment type="function">
    <text evidence="1 8">Binds directly to 16S ribosomal RNA.</text>
</comment>
<dbReference type="Pfam" id="PF01649">
    <property type="entry name" value="Ribosomal_S20p"/>
    <property type="match status" value="1"/>
</dbReference>
<name>A0A2G6KBY9_9BACT</name>
<dbReference type="NCBIfam" id="TIGR00029">
    <property type="entry name" value="S20"/>
    <property type="match status" value="1"/>
</dbReference>
<comment type="caution">
    <text evidence="9">The sequence shown here is derived from an EMBL/GenBank/DDBJ whole genome shotgun (WGS) entry which is preliminary data.</text>
</comment>
<dbReference type="GO" id="GO:0070181">
    <property type="term" value="F:small ribosomal subunit rRNA binding"/>
    <property type="evidence" value="ECO:0007669"/>
    <property type="project" value="TreeGrafter"/>
</dbReference>
<evidence type="ECO:0000256" key="8">
    <source>
        <dbReference type="HAMAP-Rule" id="MF_00500"/>
    </source>
</evidence>
<dbReference type="HAMAP" id="MF_00500">
    <property type="entry name" value="Ribosomal_bS20"/>
    <property type="match status" value="1"/>
</dbReference>
<evidence type="ECO:0000256" key="2">
    <source>
        <dbReference type="ARBA" id="ARBA00007634"/>
    </source>
</evidence>
<dbReference type="Proteomes" id="UP000230821">
    <property type="component" value="Unassembled WGS sequence"/>
</dbReference>
<evidence type="ECO:0000256" key="7">
    <source>
        <dbReference type="ARBA" id="ARBA00035136"/>
    </source>
</evidence>
<evidence type="ECO:0000256" key="4">
    <source>
        <dbReference type="ARBA" id="ARBA00022884"/>
    </source>
</evidence>
<proteinExistence type="inferred from homology"/>
<dbReference type="GO" id="GO:0015935">
    <property type="term" value="C:small ribosomal subunit"/>
    <property type="evidence" value="ECO:0007669"/>
    <property type="project" value="TreeGrafter"/>
</dbReference>
<keyword evidence="3 8" id="KW-0699">rRNA-binding</keyword>
<comment type="similarity">
    <text evidence="2 8">Belongs to the bacterial ribosomal protein bS20 family.</text>
</comment>
<evidence type="ECO:0000256" key="6">
    <source>
        <dbReference type="ARBA" id="ARBA00023274"/>
    </source>
</evidence>
<evidence type="ECO:0000313" key="10">
    <source>
        <dbReference type="Proteomes" id="UP000230821"/>
    </source>
</evidence>
<sequence length="90" mass="10118">MANHKSALKKIRQDEVRRMRNKAYKTRLKNVVKTVETAISDQNKEVAEKALYEAIRVIDSTASKGVIHKNKAARKKSRLTKKVNAIAASA</sequence>
<reference evidence="9 10" key="1">
    <citation type="submission" date="2017-10" db="EMBL/GenBank/DDBJ databases">
        <title>Novel microbial diversity and functional potential in the marine mammal oral microbiome.</title>
        <authorList>
            <person name="Dudek N.K."/>
            <person name="Sun C.L."/>
            <person name="Burstein D."/>
            <person name="Kantor R.S."/>
            <person name="Aliaga Goltsman D.S."/>
            <person name="Bik E.M."/>
            <person name="Thomas B.C."/>
            <person name="Banfield J.F."/>
            <person name="Relman D.A."/>
        </authorList>
    </citation>
    <scope>NUCLEOTIDE SEQUENCE [LARGE SCALE GENOMIC DNA]</scope>
    <source>
        <strain evidence="9">DOLJORAL78_47_16</strain>
    </source>
</reference>
<evidence type="ECO:0000256" key="5">
    <source>
        <dbReference type="ARBA" id="ARBA00022980"/>
    </source>
</evidence>
<accession>A0A2G6KBY9</accession>
<dbReference type="Gene3D" id="1.20.58.110">
    <property type="entry name" value="Ribosomal protein S20"/>
    <property type="match status" value="1"/>
</dbReference>